<dbReference type="EMBL" id="FMWD01000002">
    <property type="protein sequence ID" value="SCZ51572.1"/>
    <property type="molecule type" value="Genomic_DNA"/>
</dbReference>
<dbReference type="Pfam" id="PF01475">
    <property type="entry name" value="FUR"/>
    <property type="match status" value="1"/>
</dbReference>
<evidence type="ECO:0000256" key="7">
    <source>
        <dbReference type="PIRSR" id="PIRSR602481-1"/>
    </source>
</evidence>
<dbReference type="AlphaFoldDB" id="A0A1G5PQ75"/>
<keyword evidence="2" id="KW-0678">Repressor</keyword>
<dbReference type="PANTHER" id="PTHR33202">
    <property type="entry name" value="ZINC UPTAKE REGULATION PROTEIN"/>
    <property type="match status" value="1"/>
</dbReference>
<dbReference type="GO" id="GO:1900376">
    <property type="term" value="P:regulation of secondary metabolite biosynthetic process"/>
    <property type="evidence" value="ECO:0007669"/>
    <property type="project" value="TreeGrafter"/>
</dbReference>
<dbReference type="PANTHER" id="PTHR33202:SF6">
    <property type="entry name" value="ZINC UPTAKE REGULATION PROTEIN"/>
    <property type="match status" value="1"/>
</dbReference>
<dbReference type="GO" id="GO:0008270">
    <property type="term" value="F:zinc ion binding"/>
    <property type="evidence" value="ECO:0007669"/>
    <property type="project" value="TreeGrafter"/>
</dbReference>
<keyword evidence="3 7" id="KW-0862">Zinc</keyword>
<dbReference type="InterPro" id="IPR043135">
    <property type="entry name" value="Fur_C"/>
</dbReference>
<comment type="cofactor">
    <cofactor evidence="7">
        <name>Zn(2+)</name>
        <dbReference type="ChEBI" id="CHEBI:29105"/>
    </cofactor>
    <text evidence="7">Binds 1 zinc ion per subunit.</text>
</comment>
<keyword evidence="4" id="KW-0805">Transcription regulation</keyword>
<dbReference type="InterPro" id="IPR036388">
    <property type="entry name" value="WH-like_DNA-bd_sf"/>
</dbReference>
<dbReference type="GO" id="GO:0003700">
    <property type="term" value="F:DNA-binding transcription factor activity"/>
    <property type="evidence" value="ECO:0007669"/>
    <property type="project" value="InterPro"/>
</dbReference>
<keyword evidence="7" id="KW-0479">Metal-binding</keyword>
<organism evidence="8 9">
    <name type="scientific">Thiohalomonas denitrificans</name>
    <dbReference type="NCBI Taxonomy" id="415747"/>
    <lineage>
        <taxon>Bacteria</taxon>
        <taxon>Pseudomonadati</taxon>
        <taxon>Pseudomonadota</taxon>
        <taxon>Gammaproteobacteria</taxon>
        <taxon>Thiohalomonadales</taxon>
        <taxon>Thiohalomonadaceae</taxon>
        <taxon>Thiohalomonas</taxon>
    </lineage>
</organism>
<evidence type="ECO:0000313" key="8">
    <source>
        <dbReference type="EMBL" id="SCZ51572.1"/>
    </source>
</evidence>
<dbReference type="GO" id="GO:0005829">
    <property type="term" value="C:cytosol"/>
    <property type="evidence" value="ECO:0007669"/>
    <property type="project" value="TreeGrafter"/>
</dbReference>
<dbReference type="CDD" id="cd07153">
    <property type="entry name" value="Fur_like"/>
    <property type="match status" value="1"/>
</dbReference>
<sequence length="166" mass="18289">MNHPAIIDPFSAGEHDHCICIQDALSRAADVCRHRGARLTAQRQQVLELIWSQHKPIGAYEILEAMQAAGVKAAPPTVYRALDFLLAQGLVHRIESRNAFTGCCTPETRHNGQFLVCSECGMVAELADEGLSEHVRERAERSGFEARHQTIEVSGICPRCRDTADG</sequence>
<dbReference type="STRING" id="415747.SAMN03097708_00527"/>
<dbReference type="GO" id="GO:0000976">
    <property type="term" value="F:transcription cis-regulatory region binding"/>
    <property type="evidence" value="ECO:0007669"/>
    <property type="project" value="TreeGrafter"/>
</dbReference>
<keyword evidence="6" id="KW-0804">Transcription</keyword>
<proteinExistence type="inferred from homology"/>
<evidence type="ECO:0000256" key="3">
    <source>
        <dbReference type="ARBA" id="ARBA00022833"/>
    </source>
</evidence>
<reference evidence="8 9" key="1">
    <citation type="submission" date="2016-10" db="EMBL/GenBank/DDBJ databases">
        <authorList>
            <person name="de Groot N.N."/>
        </authorList>
    </citation>
    <scope>NUCLEOTIDE SEQUENCE [LARGE SCALE GENOMIC DNA]</scope>
    <source>
        <strain evidence="8 9">HLD2</strain>
    </source>
</reference>
<name>A0A1G5PQ75_9GAMM</name>
<dbReference type="Gene3D" id="1.10.10.10">
    <property type="entry name" value="Winged helix-like DNA-binding domain superfamily/Winged helix DNA-binding domain"/>
    <property type="match status" value="1"/>
</dbReference>
<feature type="binding site" evidence="7">
    <location>
        <position position="120"/>
    </location>
    <ligand>
        <name>Zn(2+)</name>
        <dbReference type="ChEBI" id="CHEBI:29105"/>
    </ligand>
</feature>
<dbReference type="SUPFAM" id="SSF46785">
    <property type="entry name" value="Winged helix' DNA-binding domain"/>
    <property type="match status" value="1"/>
</dbReference>
<feature type="binding site" evidence="7">
    <location>
        <position position="160"/>
    </location>
    <ligand>
        <name>Zn(2+)</name>
        <dbReference type="ChEBI" id="CHEBI:29105"/>
    </ligand>
</feature>
<gene>
    <name evidence="8" type="ORF">SAMN03097708_00527</name>
</gene>
<evidence type="ECO:0000313" key="9">
    <source>
        <dbReference type="Proteomes" id="UP000199648"/>
    </source>
</evidence>
<dbReference type="Gene3D" id="3.30.1490.190">
    <property type="match status" value="1"/>
</dbReference>
<feature type="binding site" evidence="7">
    <location>
        <position position="117"/>
    </location>
    <ligand>
        <name>Zn(2+)</name>
        <dbReference type="ChEBI" id="CHEBI:29105"/>
    </ligand>
</feature>
<feature type="binding site" evidence="7">
    <location>
        <position position="157"/>
    </location>
    <ligand>
        <name>Zn(2+)</name>
        <dbReference type="ChEBI" id="CHEBI:29105"/>
    </ligand>
</feature>
<keyword evidence="5" id="KW-0238">DNA-binding</keyword>
<keyword evidence="9" id="KW-1185">Reference proteome</keyword>
<dbReference type="InterPro" id="IPR002481">
    <property type="entry name" value="FUR"/>
</dbReference>
<dbReference type="Proteomes" id="UP000199648">
    <property type="component" value="Unassembled WGS sequence"/>
</dbReference>
<evidence type="ECO:0000256" key="2">
    <source>
        <dbReference type="ARBA" id="ARBA00022491"/>
    </source>
</evidence>
<evidence type="ECO:0000256" key="4">
    <source>
        <dbReference type="ARBA" id="ARBA00023015"/>
    </source>
</evidence>
<dbReference type="OrthoDB" id="9801127at2"/>
<dbReference type="GO" id="GO:0045892">
    <property type="term" value="P:negative regulation of DNA-templated transcription"/>
    <property type="evidence" value="ECO:0007669"/>
    <property type="project" value="TreeGrafter"/>
</dbReference>
<dbReference type="InterPro" id="IPR036390">
    <property type="entry name" value="WH_DNA-bd_sf"/>
</dbReference>
<evidence type="ECO:0000256" key="6">
    <source>
        <dbReference type="ARBA" id="ARBA00023163"/>
    </source>
</evidence>
<accession>A0A1G5PQ75</accession>
<evidence type="ECO:0000256" key="5">
    <source>
        <dbReference type="ARBA" id="ARBA00023125"/>
    </source>
</evidence>
<comment type="similarity">
    <text evidence="1">Belongs to the Fur family.</text>
</comment>
<evidence type="ECO:0000256" key="1">
    <source>
        <dbReference type="ARBA" id="ARBA00007957"/>
    </source>
</evidence>
<protein>
    <submittedName>
        <fullName evidence="8">Fur family transcriptional regulator, zinc uptake regulator</fullName>
    </submittedName>
</protein>
<dbReference type="RefSeq" id="WP_092992357.1">
    <property type="nucleotide sequence ID" value="NZ_FMWD01000002.1"/>
</dbReference>